<comment type="caution">
    <text evidence="2">The sequence shown here is derived from an EMBL/GenBank/DDBJ whole genome shotgun (WGS) entry which is preliminary data.</text>
</comment>
<dbReference type="OrthoDB" id="2721173at2"/>
<keyword evidence="3" id="KW-1185">Reference proteome</keyword>
<feature type="transmembrane region" description="Helical" evidence="1">
    <location>
        <begin position="76"/>
        <end position="96"/>
    </location>
</feature>
<accession>A0A553ZV63</accession>
<sequence>MEMKAERIFFSFASLFNLLFAAFLITITILTNNQLNGYEFILISTSIMCASLAYLYPQFKKKDERVILIKQKATYVSYFFFIGYAMIFMILLSTNVLTLSAYQLLSIFTALMISTVFLSFVFFSRRY</sequence>
<feature type="transmembrane region" description="Helical" evidence="1">
    <location>
        <begin position="12"/>
        <end position="31"/>
    </location>
</feature>
<dbReference type="AlphaFoldDB" id="A0A553ZV63"/>
<evidence type="ECO:0000313" key="2">
    <source>
        <dbReference type="EMBL" id="TSB45347.1"/>
    </source>
</evidence>
<feature type="transmembrane region" description="Helical" evidence="1">
    <location>
        <begin position="37"/>
        <end position="56"/>
    </location>
</feature>
<protein>
    <recommendedName>
        <fullName evidence="4">Permease</fullName>
    </recommendedName>
</protein>
<evidence type="ECO:0000313" key="3">
    <source>
        <dbReference type="Proteomes" id="UP000318521"/>
    </source>
</evidence>
<keyword evidence="1" id="KW-0812">Transmembrane</keyword>
<gene>
    <name evidence="2" type="ORF">FN960_16745</name>
</gene>
<organism evidence="2 3">
    <name type="scientific">Alkalicoccobacillus porphyridii</name>
    <dbReference type="NCBI Taxonomy" id="2597270"/>
    <lineage>
        <taxon>Bacteria</taxon>
        <taxon>Bacillati</taxon>
        <taxon>Bacillota</taxon>
        <taxon>Bacilli</taxon>
        <taxon>Bacillales</taxon>
        <taxon>Bacillaceae</taxon>
        <taxon>Alkalicoccobacillus</taxon>
    </lineage>
</organism>
<keyword evidence="1" id="KW-0472">Membrane</keyword>
<dbReference type="EMBL" id="VLXZ01000012">
    <property type="protein sequence ID" value="TSB45347.1"/>
    <property type="molecule type" value="Genomic_DNA"/>
</dbReference>
<feature type="transmembrane region" description="Helical" evidence="1">
    <location>
        <begin position="102"/>
        <end position="123"/>
    </location>
</feature>
<proteinExistence type="predicted"/>
<dbReference type="RefSeq" id="WP_143850009.1">
    <property type="nucleotide sequence ID" value="NZ_VLXZ01000012.1"/>
</dbReference>
<dbReference type="Proteomes" id="UP000318521">
    <property type="component" value="Unassembled WGS sequence"/>
</dbReference>
<reference evidence="2 3" key="1">
    <citation type="submission" date="2019-07" db="EMBL/GenBank/DDBJ databases">
        <authorList>
            <person name="Park Y.J."/>
            <person name="Jeong S.E."/>
            <person name="Jung H.S."/>
        </authorList>
    </citation>
    <scope>NUCLEOTIDE SEQUENCE [LARGE SCALE GENOMIC DNA]</scope>
    <source>
        <strain evidence="3">P16(2019)</strain>
    </source>
</reference>
<keyword evidence="1" id="KW-1133">Transmembrane helix</keyword>
<evidence type="ECO:0000256" key="1">
    <source>
        <dbReference type="SAM" id="Phobius"/>
    </source>
</evidence>
<name>A0A553ZV63_9BACI</name>
<evidence type="ECO:0008006" key="4">
    <source>
        <dbReference type="Google" id="ProtNLM"/>
    </source>
</evidence>